<reference evidence="1 2" key="1">
    <citation type="submission" date="2021-06" db="EMBL/GenBank/DDBJ databases">
        <title>Caerostris darwini draft genome.</title>
        <authorList>
            <person name="Kono N."/>
            <person name="Arakawa K."/>
        </authorList>
    </citation>
    <scope>NUCLEOTIDE SEQUENCE [LARGE SCALE GENOMIC DNA]</scope>
</reference>
<evidence type="ECO:0000313" key="1">
    <source>
        <dbReference type="EMBL" id="GIY21534.1"/>
    </source>
</evidence>
<dbReference type="EMBL" id="BPLQ01006313">
    <property type="protein sequence ID" value="GIY21534.1"/>
    <property type="molecule type" value="Genomic_DNA"/>
</dbReference>
<organism evidence="1 2">
    <name type="scientific">Caerostris darwini</name>
    <dbReference type="NCBI Taxonomy" id="1538125"/>
    <lineage>
        <taxon>Eukaryota</taxon>
        <taxon>Metazoa</taxon>
        <taxon>Ecdysozoa</taxon>
        <taxon>Arthropoda</taxon>
        <taxon>Chelicerata</taxon>
        <taxon>Arachnida</taxon>
        <taxon>Araneae</taxon>
        <taxon>Araneomorphae</taxon>
        <taxon>Entelegynae</taxon>
        <taxon>Araneoidea</taxon>
        <taxon>Araneidae</taxon>
        <taxon>Caerostris</taxon>
    </lineage>
</organism>
<name>A0AAV4RLR9_9ARAC</name>
<feature type="non-terminal residue" evidence="1">
    <location>
        <position position="1"/>
    </location>
</feature>
<keyword evidence="2" id="KW-1185">Reference proteome</keyword>
<dbReference type="AlphaFoldDB" id="A0AAV4RLR9"/>
<accession>A0AAV4RLR9</accession>
<protein>
    <submittedName>
        <fullName evidence="1">Uncharacterized protein</fullName>
    </submittedName>
</protein>
<comment type="caution">
    <text evidence="1">The sequence shown here is derived from an EMBL/GenBank/DDBJ whole genome shotgun (WGS) entry which is preliminary data.</text>
</comment>
<evidence type="ECO:0000313" key="2">
    <source>
        <dbReference type="Proteomes" id="UP001054837"/>
    </source>
</evidence>
<proteinExistence type="predicted"/>
<sequence>NHQNILQGILLCLNLDEDQGWDESKRRPIKMRRFKGSIPISSHCIHV</sequence>
<gene>
    <name evidence="1" type="ORF">CDAR_379541</name>
</gene>
<dbReference type="Proteomes" id="UP001054837">
    <property type="component" value="Unassembled WGS sequence"/>
</dbReference>